<dbReference type="Proteomes" id="UP000054851">
    <property type="component" value="Unassembled WGS sequence"/>
</dbReference>
<dbReference type="AlphaFoldDB" id="A0A158DNG2"/>
<keyword evidence="2" id="KW-1185">Reference proteome</keyword>
<evidence type="ECO:0000313" key="2">
    <source>
        <dbReference type="Proteomes" id="UP000054851"/>
    </source>
</evidence>
<dbReference type="EMBL" id="FCOA02000051">
    <property type="protein sequence ID" value="SAK96171.1"/>
    <property type="molecule type" value="Genomic_DNA"/>
</dbReference>
<evidence type="ECO:0000313" key="1">
    <source>
        <dbReference type="EMBL" id="SAK96171.1"/>
    </source>
</evidence>
<accession>A0A158DNG2</accession>
<gene>
    <name evidence="1" type="ORF">AWB79_07309</name>
</gene>
<name>A0A158DNG2_9BURK</name>
<sequence>MSRAEMSLRQVVEHWLGTYLPQQIRVVEFRNRRATHECYVRVRTMRSAGPVTLAFFRHEDGAWRVFPPSRERPAMRTYSLGV</sequence>
<comment type="caution">
    <text evidence="1">The sequence shown here is derived from an EMBL/GenBank/DDBJ whole genome shotgun (WGS) entry which is preliminary data.</text>
</comment>
<proteinExistence type="predicted"/>
<organism evidence="1 2">
    <name type="scientific">Caballeronia hypogeia</name>
    <dbReference type="NCBI Taxonomy" id="1777140"/>
    <lineage>
        <taxon>Bacteria</taxon>
        <taxon>Pseudomonadati</taxon>
        <taxon>Pseudomonadota</taxon>
        <taxon>Betaproteobacteria</taxon>
        <taxon>Burkholderiales</taxon>
        <taxon>Burkholderiaceae</taxon>
        <taxon>Caballeronia</taxon>
    </lineage>
</organism>
<dbReference type="STRING" id="1777140.AWB79_07309"/>
<protein>
    <submittedName>
        <fullName evidence="1">Uncharacterized protein</fullName>
    </submittedName>
</protein>
<reference evidence="1" key="1">
    <citation type="submission" date="2016-01" db="EMBL/GenBank/DDBJ databases">
        <authorList>
            <person name="Peeters C."/>
        </authorList>
    </citation>
    <scope>NUCLEOTIDE SEQUENCE</scope>
    <source>
        <strain evidence="1">LMG 29322</strain>
    </source>
</reference>